<proteinExistence type="inferred from homology"/>
<dbReference type="InterPro" id="IPR000344">
    <property type="entry name" value="7TM_GPCR_serpentine_rcpt_Sra"/>
</dbReference>
<comment type="subcellular location">
    <subcellularLocation>
        <location evidence="1">Membrane</location>
        <topology evidence="1">Multi-pass membrane protein</topology>
    </subcellularLocation>
</comment>
<comment type="caution">
    <text evidence="7">The sequence shown here is derived from an EMBL/GenBank/DDBJ whole genome shotgun (WGS) entry which is preliminary data.</text>
</comment>
<keyword evidence="4 6" id="KW-1133">Transmembrane helix</keyword>
<dbReference type="EMBL" id="JOJR01000067">
    <property type="protein sequence ID" value="RCN47140.1"/>
    <property type="molecule type" value="Genomic_DNA"/>
</dbReference>
<accession>A0A368GVU6</accession>
<dbReference type="PANTHER" id="PTHR31216">
    <property type="entry name" value="SERPENTINE RECEPTOR CLASS BETA-1-RELATED-RELATED"/>
    <property type="match status" value="1"/>
</dbReference>
<dbReference type="InterPro" id="IPR002184">
    <property type="entry name" value="7TM_GPCR_serpentine_rcpt_Srb"/>
</dbReference>
<dbReference type="OrthoDB" id="5811170at2759"/>
<evidence type="ECO:0000256" key="6">
    <source>
        <dbReference type="SAM" id="Phobius"/>
    </source>
</evidence>
<evidence type="ECO:0000313" key="8">
    <source>
        <dbReference type="Proteomes" id="UP000252519"/>
    </source>
</evidence>
<dbReference type="Proteomes" id="UP000252519">
    <property type="component" value="Unassembled WGS sequence"/>
</dbReference>
<organism evidence="7 8">
    <name type="scientific">Ancylostoma caninum</name>
    <name type="common">Dog hookworm</name>
    <dbReference type="NCBI Taxonomy" id="29170"/>
    <lineage>
        <taxon>Eukaryota</taxon>
        <taxon>Metazoa</taxon>
        <taxon>Ecdysozoa</taxon>
        <taxon>Nematoda</taxon>
        <taxon>Chromadorea</taxon>
        <taxon>Rhabditida</taxon>
        <taxon>Rhabditina</taxon>
        <taxon>Rhabditomorpha</taxon>
        <taxon>Strongyloidea</taxon>
        <taxon>Ancylostomatidae</taxon>
        <taxon>Ancylostomatinae</taxon>
        <taxon>Ancylostoma</taxon>
    </lineage>
</organism>
<feature type="transmembrane region" description="Helical" evidence="6">
    <location>
        <begin position="36"/>
        <end position="57"/>
    </location>
</feature>
<comment type="similarity">
    <text evidence="2">Belongs to the nematode receptor-like protein srb family.</text>
</comment>
<evidence type="ECO:0000313" key="7">
    <source>
        <dbReference type="EMBL" id="RCN47140.1"/>
    </source>
</evidence>
<feature type="transmembrane region" description="Helical" evidence="6">
    <location>
        <begin position="88"/>
        <end position="109"/>
    </location>
</feature>
<evidence type="ECO:0000256" key="2">
    <source>
        <dbReference type="ARBA" id="ARBA00006860"/>
    </source>
</evidence>
<evidence type="ECO:0000256" key="1">
    <source>
        <dbReference type="ARBA" id="ARBA00004141"/>
    </source>
</evidence>
<evidence type="ECO:0000256" key="5">
    <source>
        <dbReference type="ARBA" id="ARBA00023136"/>
    </source>
</evidence>
<evidence type="ECO:0000256" key="4">
    <source>
        <dbReference type="ARBA" id="ARBA00022989"/>
    </source>
</evidence>
<reference evidence="7 8" key="1">
    <citation type="submission" date="2014-10" db="EMBL/GenBank/DDBJ databases">
        <title>Draft genome of the hookworm Ancylostoma caninum.</title>
        <authorList>
            <person name="Mitreva M."/>
        </authorList>
    </citation>
    <scope>NUCLEOTIDE SEQUENCE [LARGE SCALE GENOMIC DNA]</scope>
    <source>
        <strain evidence="7 8">Baltimore</strain>
    </source>
</reference>
<sequence length="195" mass="21890">MATGIEMYIYMGASFAQRQIAITTTSVEVAGRINNVLIFNVSSSGATMIVMIVLLLLNLKRKKNAIGCVSYRFQTEENIATTNFIAKLAFVQLIAFAIQSLGGLLVRLYSKYLFDADDIPSVKSLKLSLNVMPLFTIIMSVVIELSIRRTARYRSTKLWNLVNVKDTAKLSSNFLAIQWNQGDPKLPRLDRNTTW</sequence>
<protein>
    <recommendedName>
        <fullName evidence="9">7TM GPCR serpentine receptor class x (Srx) domain-containing protein</fullName>
    </recommendedName>
</protein>
<evidence type="ECO:0000256" key="3">
    <source>
        <dbReference type="ARBA" id="ARBA00022692"/>
    </source>
</evidence>
<evidence type="ECO:0008006" key="9">
    <source>
        <dbReference type="Google" id="ProtNLM"/>
    </source>
</evidence>
<name>A0A368GVU6_ANCCA</name>
<dbReference type="PANTHER" id="PTHR31216:SF11">
    <property type="entry name" value="SERPENTINE RECEPTOR CLASS BETA-16-RELATED"/>
    <property type="match status" value="1"/>
</dbReference>
<keyword evidence="5 6" id="KW-0472">Membrane</keyword>
<dbReference type="Pfam" id="PF02117">
    <property type="entry name" value="7TM_GPCR_Sra"/>
    <property type="match status" value="1"/>
</dbReference>
<dbReference type="GO" id="GO:0016020">
    <property type="term" value="C:membrane"/>
    <property type="evidence" value="ECO:0007669"/>
    <property type="project" value="UniProtKB-SubCell"/>
</dbReference>
<dbReference type="GO" id="GO:0004930">
    <property type="term" value="F:G protein-coupled receptor activity"/>
    <property type="evidence" value="ECO:0007669"/>
    <property type="project" value="InterPro"/>
</dbReference>
<feature type="transmembrane region" description="Helical" evidence="6">
    <location>
        <begin position="129"/>
        <end position="147"/>
    </location>
</feature>
<dbReference type="AlphaFoldDB" id="A0A368GVU6"/>
<keyword evidence="8" id="KW-1185">Reference proteome</keyword>
<keyword evidence="3 6" id="KW-0812">Transmembrane</keyword>
<dbReference type="GO" id="GO:0007606">
    <property type="term" value="P:sensory perception of chemical stimulus"/>
    <property type="evidence" value="ECO:0007669"/>
    <property type="project" value="InterPro"/>
</dbReference>
<gene>
    <name evidence="7" type="ORF">ANCCAN_06866</name>
</gene>